<dbReference type="InterPro" id="IPR036249">
    <property type="entry name" value="Thioredoxin-like_sf"/>
</dbReference>
<name>A0A2S5RHW2_9PROT</name>
<evidence type="ECO:0008006" key="4">
    <source>
        <dbReference type="Google" id="ProtNLM"/>
    </source>
</evidence>
<keyword evidence="1" id="KW-0812">Transmembrane</keyword>
<dbReference type="AlphaFoldDB" id="A0A2S5RHW2"/>
<organism evidence="2 3">
    <name type="scientific">Holospora curviuscula</name>
    <dbReference type="NCBI Taxonomy" id="1082868"/>
    <lineage>
        <taxon>Bacteria</taxon>
        <taxon>Pseudomonadati</taxon>
        <taxon>Pseudomonadota</taxon>
        <taxon>Alphaproteobacteria</taxon>
        <taxon>Holosporales</taxon>
        <taxon>Holosporaceae</taxon>
        <taxon>Holospora</taxon>
    </lineage>
</organism>
<dbReference type="EMBL" id="PHHC01000014">
    <property type="protein sequence ID" value="PPE06868.1"/>
    <property type="molecule type" value="Genomic_DNA"/>
</dbReference>
<feature type="transmembrane region" description="Helical" evidence="1">
    <location>
        <begin position="6"/>
        <end position="26"/>
    </location>
</feature>
<sequence length="293" mass="33549">MVQGTFSLYRLTIFLLLFDLTMFICTLKKKFFYVMNKLLFFFLFATTTSEILAKIYPEEIVEMFEQNPEMFNILAQMSYHYMADRENASDSKENLLKKSLETITLDSIPGIELTNFEKDSMPKNSIVAFVSPYCPHCRTLIKNLIQLEKEKFFGNHTTVHVVYAPTNSASHCATKALLAAHKMKKNDGLLKALDIIDTRFSPVEAMDWPKLFSHHHPEIPEKTFSQTMNCPATEQHSKKCAEYIRKFNMDSLPVIAIYTKSPNTKTSAVDMILGNPSHIGLLTQALKVKLKIK</sequence>
<dbReference type="Gene3D" id="3.40.30.10">
    <property type="entry name" value="Glutaredoxin"/>
    <property type="match status" value="1"/>
</dbReference>
<accession>A0A2S5RHW2</accession>
<evidence type="ECO:0000313" key="3">
    <source>
        <dbReference type="Proteomes" id="UP000239425"/>
    </source>
</evidence>
<comment type="caution">
    <text evidence="2">The sequence shown here is derived from an EMBL/GenBank/DDBJ whole genome shotgun (WGS) entry which is preliminary data.</text>
</comment>
<dbReference type="Proteomes" id="UP000239425">
    <property type="component" value="Unassembled WGS sequence"/>
</dbReference>
<reference evidence="2 3" key="1">
    <citation type="submission" date="2017-11" db="EMBL/GenBank/DDBJ databases">
        <title>Comparative genomic analysis of Holospora spp., intranuclear symbionts of paramecia.</title>
        <authorList>
            <person name="Garushyants S.K."/>
            <person name="Beliavskaya A."/>
            <person name="Malko D.B."/>
            <person name="Logacheva M.D."/>
            <person name="Rautian M.S."/>
            <person name="Gelfand M.S."/>
        </authorList>
    </citation>
    <scope>NUCLEOTIDE SEQUENCE [LARGE SCALE GENOMIC DNA]</scope>
    <source>
        <strain evidence="3">02AZ16</strain>
    </source>
</reference>
<gene>
    <name evidence="2" type="ORF">HCUR_00081</name>
</gene>
<proteinExistence type="predicted"/>
<keyword evidence="1" id="KW-1133">Transmembrane helix</keyword>
<evidence type="ECO:0000256" key="1">
    <source>
        <dbReference type="SAM" id="Phobius"/>
    </source>
</evidence>
<keyword evidence="1" id="KW-0472">Membrane</keyword>
<dbReference type="CDD" id="cd02972">
    <property type="entry name" value="DsbA_family"/>
    <property type="match status" value="1"/>
</dbReference>
<dbReference type="SUPFAM" id="SSF52833">
    <property type="entry name" value="Thioredoxin-like"/>
    <property type="match status" value="1"/>
</dbReference>
<keyword evidence="3" id="KW-1185">Reference proteome</keyword>
<protein>
    <recommendedName>
        <fullName evidence="4">Thioredoxin-like fold domain-containing protein</fullName>
    </recommendedName>
</protein>
<evidence type="ECO:0000313" key="2">
    <source>
        <dbReference type="EMBL" id="PPE06868.1"/>
    </source>
</evidence>